<proteinExistence type="predicted"/>
<dbReference type="InterPro" id="IPR032675">
    <property type="entry name" value="LRR_dom_sf"/>
</dbReference>
<dbReference type="EMBL" id="PKPP01000168">
    <property type="protein sequence ID" value="PWA96646.1"/>
    <property type="molecule type" value="Genomic_DNA"/>
</dbReference>
<dbReference type="PANTHER" id="PTHR31170">
    <property type="entry name" value="BNAC04G53230D PROTEIN"/>
    <property type="match status" value="1"/>
</dbReference>
<dbReference type="SMART" id="SM00367">
    <property type="entry name" value="LRR_CC"/>
    <property type="match status" value="4"/>
</dbReference>
<keyword evidence="1" id="KW-0472">Membrane</keyword>
<dbReference type="Gene3D" id="3.80.10.10">
    <property type="entry name" value="Ribonuclease Inhibitor"/>
    <property type="match status" value="1"/>
</dbReference>
<name>A0A2U1QF60_ARTAN</name>
<organism evidence="2 3">
    <name type="scientific">Artemisia annua</name>
    <name type="common">Sweet wormwood</name>
    <dbReference type="NCBI Taxonomy" id="35608"/>
    <lineage>
        <taxon>Eukaryota</taxon>
        <taxon>Viridiplantae</taxon>
        <taxon>Streptophyta</taxon>
        <taxon>Embryophyta</taxon>
        <taxon>Tracheophyta</taxon>
        <taxon>Spermatophyta</taxon>
        <taxon>Magnoliopsida</taxon>
        <taxon>eudicotyledons</taxon>
        <taxon>Gunneridae</taxon>
        <taxon>Pentapetalae</taxon>
        <taxon>asterids</taxon>
        <taxon>campanulids</taxon>
        <taxon>Asterales</taxon>
        <taxon>Asteraceae</taxon>
        <taxon>Asteroideae</taxon>
        <taxon>Anthemideae</taxon>
        <taxon>Artemisiinae</taxon>
        <taxon>Artemisia</taxon>
    </lineage>
</organism>
<keyword evidence="1" id="KW-0812">Transmembrane</keyword>
<dbReference type="PANTHER" id="PTHR31170:SF25">
    <property type="entry name" value="BNAA09G04570D PROTEIN"/>
    <property type="match status" value="1"/>
</dbReference>
<evidence type="ECO:0000313" key="3">
    <source>
        <dbReference type="Proteomes" id="UP000245207"/>
    </source>
</evidence>
<keyword evidence="3" id="KW-1185">Reference proteome</keyword>
<feature type="transmembrane region" description="Helical" evidence="1">
    <location>
        <begin position="58"/>
        <end position="76"/>
    </location>
</feature>
<dbReference type="AlphaFoldDB" id="A0A2U1QF60"/>
<dbReference type="InterPro" id="IPR004158">
    <property type="entry name" value="DUF247_pln"/>
</dbReference>
<dbReference type="Pfam" id="PF13516">
    <property type="entry name" value="LRR_6"/>
    <property type="match status" value="1"/>
</dbReference>
<dbReference type="OrthoDB" id="2095648at2759"/>
<comment type="caution">
    <text evidence="2">The sequence shown here is derived from an EMBL/GenBank/DDBJ whole genome shotgun (WGS) entry which is preliminary data.</text>
</comment>
<evidence type="ECO:0000256" key="1">
    <source>
        <dbReference type="SAM" id="Phobius"/>
    </source>
</evidence>
<protein>
    <submittedName>
        <fullName evidence="2">RNI-like superfamily protein</fullName>
    </submittedName>
</protein>
<evidence type="ECO:0000313" key="2">
    <source>
        <dbReference type="EMBL" id="PWA96646.1"/>
    </source>
</evidence>
<dbReference type="STRING" id="35608.A0A2U1QF60"/>
<accession>A0A2U1QF60</accession>
<dbReference type="Pfam" id="PF03140">
    <property type="entry name" value="DUF247"/>
    <property type="match status" value="1"/>
</dbReference>
<dbReference type="Proteomes" id="UP000245207">
    <property type="component" value="Unassembled WGS sequence"/>
</dbReference>
<dbReference type="InterPro" id="IPR006553">
    <property type="entry name" value="Leu-rich_rpt_Cys-con_subtyp"/>
</dbReference>
<feature type="transmembrane region" description="Helical" evidence="1">
    <location>
        <begin position="681"/>
        <end position="703"/>
    </location>
</feature>
<sequence>MWKTITITEPDDAWDADYDLGFHSTLGMPFTCVVSLYISSISENSVYGFKGMCFKANLIIALVNDSLFVLVYLNVISSKLQTISLTNCYNITSSGLSHSVKKLPQLENLHLYYISIHVEDIEIIGNNCPNLKSFKLNKEFRRPHIECDGDAIAIANTMPELRHLQLFGNKMTNEGLQAILHNCPHLESLDVRRCSNLNLSGNLAKLCKERIKDFKRPNDSTENCGFNPQVHGYDDFDDMYSSGYSDVNDYSEDEFYEDYEFSDGSAVSDYDYFDLCPLQPGHGSNSREMNYEIDLEKGIKKEILEEIQRLLDGQKNKHDGRNQHSQSICKIPYGIYSDNFHKRMGIGLLNRWPDGFKISYTYDLFHYLKSPMDDIRNECVHRVCSKFNQITACYAYNFDTIEPKMSSDQMCMIIVLDACYILSLIYKWSQCVKYKDSSYSDKLLIKVQTKLDLINLDNQIPFFVLQDLFECTILKLDPTASLVELILSYLKDIYPFEANSITGRHGTHDTDYKHILDLLYKTYQPPDARSSDRLSTVTTTYSAVELRRAGVKFEPYQGDKWKMDIKFNSSKDNTTLTMPAMRIEYSTVPVLWNLSAYERCFPEVGNYIASYTFAMMMLVETKEDLLKLVESKVISAIGHQDIVDTIHKFCKGVVLKEFLFAEEWQKMNNYCNSRLGWTRRAYFSGAWSYIASVTLILFIFTAVQTYCSIRAL</sequence>
<dbReference type="SUPFAM" id="SSF52047">
    <property type="entry name" value="RNI-like"/>
    <property type="match status" value="1"/>
</dbReference>
<reference evidence="2 3" key="1">
    <citation type="journal article" date="2018" name="Mol. Plant">
        <title>The genome of Artemisia annua provides insight into the evolution of Asteraceae family and artemisinin biosynthesis.</title>
        <authorList>
            <person name="Shen Q."/>
            <person name="Zhang L."/>
            <person name="Liao Z."/>
            <person name="Wang S."/>
            <person name="Yan T."/>
            <person name="Shi P."/>
            <person name="Liu M."/>
            <person name="Fu X."/>
            <person name="Pan Q."/>
            <person name="Wang Y."/>
            <person name="Lv Z."/>
            <person name="Lu X."/>
            <person name="Zhang F."/>
            <person name="Jiang W."/>
            <person name="Ma Y."/>
            <person name="Chen M."/>
            <person name="Hao X."/>
            <person name="Li L."/>
            <person name="Tang Y."/>
            <person name="Lv G."/>
            <person name="Zhou Y."/>
            <person name="Sun X."/>
            <person name="Brodelius P.E."/>
            <person name="Rose J.K.C."/>
            <person name="Tang K."/>
        </authorList>
    </citation>
    <scope>NUCLEOTIDE SEQUENCE [LARGE SCALE GENOMIC DNA]</scope>
    <source>
        <strain evidence="3">cv. Huhao1</strain>
        <tissue evidence="2">Leaf</tissue>
    </source>
</reference>
<dbReference type="InterPro" id="IPR001611">
    <property type="entry name" value="Leu-rich_rpt"/>
</dbReference>
<gene>
    <name evidence="2" type="ORF">CTI12_AA038380</name>
</gene>
<keyword evidence="1" id="KW-1133">Transmembrane helix</keyword>
<feature type="transmembrane region" description="Helical" evidence="1">
    <location>
        <begin position="20"/>
        <end position="38"/>
    </location>
</feature>